<accession>A0A834WYG7</accession>
<protein>
    <submittedName>
        <fullName evidence="2">Uncharacterized protein</fullName>
    </submittedName>
</protein>
<gene>
    <name evidence="2" type="ORF">G2W53_009477</name>
</gene>
<evidence type="ECO:0000313" key="3">
    <source>
        <dbReference type="Proteomes" id="UP000634136"/>
    </source>
</evidence>
<feature type="compositionally biased region" description="Polar residues" evidence="1">
    <location>
        <begin position="247"/>
        <end position="262"/>
    </location>
</feature>
<organism evidence="2 3">
    <name type="scientific">Senna tora</name>
    <dbReference type="NCBI Taxonomy" id="362788"/>
    <lineage>
        <taxon>Eukaryota</taxon>
        <taxon>Viridiplantae</taxon>
        <taxon>Streptophyta</taxon>
        <taxon>Embryophyta</taxon>
        <taxon>Tracheophyta</taxon>
        <taxon>Spermatophyta</taxon>
        <taxon>Magnoliopsida</taxon>
        <taxon>eudicotyledons</taxon>
        <taxon>Gunneridae</taxon>
        <taxon>Pentapetalae</taxon>
        <taxon>rosids</taxon>
        <taxon>fabids</taxon>
        <taxon>Fabales</taxon>
        <taxon>Fabaceae</taxon>
        <taxon>Caesalpinioideae</taxon>
        <taxon>Cassia clade</taxon>
        <taxon>Senna</taxon>
    </lineage>
</organism>
<sequence length="333" mass="37244">MVQNFVELKSGEKEHNPLDMKRHAHRTQVQKPILKLILRGASAEAEFRQKGLQGASSSKTPLELQVKNLKENTYRGRNTEGLDYTFQKLKQLLTASLLQFKLAFFEFSVADSGEMVQAVAGSGRTLFHFSVPLSVLRVPRVLREWGRRLGFVGEKFGNTKKRGMKDEGRGRGAAGNRNGKENQGEGGNEELEDRICFFLPFNNLLTIIFPAFASNIWLDLAFGDVRPAIFRSSRRRLVVEDDGSPMQEVTSTGTPSLHSSRVSISEAVPSEGREVSSSAAMEINDVKLDFEWEEKSLAKAATRKPIDFVPCAVDFAFYVPEEDDLRDKNEKGA</sequence>
<dbReference type="AlphaFoldDB" id="A0A834WYG7"/>
<keyword evidence="3" id="KW-1185">Reference proteome</keyword>
<feature type="region of interest" description="Disordered" evidence="1">
    <location>
        <begin position="160"/>
        <end position="187"/>
    </location>
</feature>
<reference evidence="2" key="1">
    <citation type="submission" date="2020-09" db="EMBL/GenBank/DDBJ databases">
        <title>Genome-Enabled Discovery of Anthraquinone Biosynthesis in Senna tora.</title>
        <authorList>
            <person name="Kang S.-H."/>
            <person name="Pandey R.P."/>
            <person name="Lee C.-M."/>
            <person name="Sim J.-S."/>
            <person name="Jeong J.-T."/>
            <person name="Choi B.-S."/>
            <person name="Jung M."/>
            <person name="Ginzburg D."/>
            <person name="Zhao K."/>
            <person name="Won S.Y."/>
            <person name="Oh T.-J."/>
            <person name="Yu Y."/>
            <person name="Kim N.-H."/>
            <person name="Lee O.R."/>
            <person name="Lee T.-H."/>
            <person name="Bashyal P."/>
            <person name="Kim T.-S."/>
            <person name="Lee W.-H."/>
            <person name="Kawkins C."/>
            <person name="Kim C.-K."/>
            <person name="Kim J.S."/>
            <person name="Ahn B.O."/>
            <person name="Rhee S.Y."/>
            <person name="Sohng J.K."/>
        </authorList>
    </citation>
    <scope>NUCLEOTIDE SEQUENCE</scope>
    <source>
        <tissue evidence="2">Leaf</tissue>
    </source>
</reference>
<evidence type="ECO:0000256" key="1">
    <source>
        <dbReference type="SAM" id="MobiDB-lite"/>
    </source>
</evidence>
<comment type="caution">
    <text evidence="2">The sequence shown here is derived from an EMBL/GenBank/DDBJ whole genome shotgun (WGS) entry which is preliminary data.</text>
</comment>
<name>A0A834WYG7_9FABA</name>
<feature type="region of interest" description="Disordered" evidence="1">
    <location>
        <begin position="241"/>
        <end position="262"/>
    </location>
</feature>
<dbReference type="EMBL" id="JAAIUW010000004">
    <property type="protein sequence ID" value="KAF7834618.1"/>
    <property type="molecule type" value="Genomic_DNA"/>
</dbReference>
<proteinExistence type="predicted"/>
<evidence type="ECO:0000313" key="2">
    <source>
        <dbReference type="EMBL" id="KAF7834618.1"/>
    </source>
</evidence>
<dbReference type="Proteomes" id="UP000634136">
    <property type="component" value="Unassembled WGS sequence"/>
</dbReference>